<evidence type="ECO:0000313" key="4">
    <source>
        <dbReference type="EMBL" id="SHJ38425.1"/>
    </source>
</evidence>
<dbReference type="InterPro" id="IPR025736">
    <property type="entry name" value="PucR_C-HTH_dom"/>
</dbReference>
<gene>
    <name evidence="4" type="ORF">SAMN02745176_03409</name>
</gene>
<dbReference type="Pfam" id="PF13556">
    <property type="entry name" value="HTH_30"/>
    <property type="match status" value="1"/>
</dbReference>
<dbReference type="OrthoDB" id="212459at2"/>
<dbReference type="InterPro" id="IPR042070">
    <property type="entry name" value="PucR_C-HTH_sf"/>
</dbReference>
<dbReference type="PANTHER" id="PTHR33744">
    <property type="entry name" value="CARBOHYDRATE DIACID REGULATOR"/>
    <property type="match status" value="1"/>
</dbReference>
<proteinExistence type="inferred from homology"/>
<reference evidence="4 5" key="1">
    <citation type="submission" date="2016-11" db="EMBL/GenBank/DDBJ databases">
        <authorList>
            <person name="Jaros S."/>
            <person name="Januszkiewicz K."/>
            <person name="Wedrychowicz H."/>
        </authorList>
    </citation>
    <scope>NUCLEOTIDE SEQUENCE [LARGE SCALE GENOMIC DNA]</scope>
    <source>
        <strain evidence="4 5">DSM 19022</strain>
    </source>
</reference>
<dbReference type="RefSeq" id="WP_073027931.1">
    <property type="nucleotide sequence ID" value="NZ_FQZS01000040.1"/>
</dbReference>
<organism evidence="4 5">
    <name type="scientific">Lutispora thermophila DSM 19022</name>
    <dbReference type="NCBI Taxonomy" id="1122184"/>
    <lineage>
        <taxon>Bacteria</taxon>
        <taxon>Bacillati</taxon>
        <taxon>Bacillota</taxon>
        <taxon>Clostridia</taxon>
        <taxon>Lutisporales</taxon>
        <taxon>Lutisporaceae</taxon>
        <taxon>Lutispora</taxon>
    </lineage>
</organism>
<dbReference type="EMBL" id="FQZS01000040">
    <property type="protein sequence ID" value="SHJ38425.1"/>
    <property type="molecule type" value="Genomic_DNA"/>
</dbReference>
<evidence type="ECO:0000259" key="2">
    <source>
        <dbReference type="Pfam" id="PF13556"/>
    </source>
</evidence>
<evidence type="ECO:0000313" key="5">
    <source>
        <dbReference type="Proteomes" id="UP000184442"/>
    </source>
</evidence>
<protein>
    <submittedName>
        <fullName evidence="4">PucR C-terminal helix-turn-helix domain-containing protein</fullName>
    </submittedName>
</protein>
<feature type="domain" description="CdaR GGDEF-like" evidence="3">
    <location>
        <begin position="274"/>
        <end position="387"/>
    </location>
</feature>
<dbReference type="Proteomes" id="UP000184442">
    <property type="component" value="Unassembled WGS sequence"/>
</dbReference>
<comment type="similarity">
    <text evidence="1">Belongs to the CdaR family.</text>
</comment>
<accession>A0A1M6IVC8</accession>
<evidence type="ECO:0000256" key="1">
    <source>
        <dbReference type="ARBA" id="ARBA00006754"/>
    </source>
</evidence>
<keyword evidence="5" id="KW-1185">Reference proteome</keyword>
<dbReference type="InterPro" id="IPR051448">
    <property type="entry name" value="CdaR-like_regulators"/>
</dbReference>
<name>A0A1M6IVC8_9FIRM</name>
<dbReference type="STRING" id="1122184.SAMN02745176_03409"/>
<dbReference type="AlphaFoldDB" id="A0A1M6IVC8"/>
<dbReference type="Pfam" id="PF17853">
    <property type="entry name" value="GGDEF_2"/>
    <property type="match status" value="1"/>
</dbReference>
<feature type="domain" description="PucR C-terminal helix-turn-helix" evidence="2">
    <location>
        <begin position="441"/>
        <end position="498"/>
    </location>
</feature>
<dbReference type="InterPro" id="IPR041522">
    <property type="entry name" value="CdaR_GGDEF"/>
</dbReference>
<evidence type="ECO:0000259" key="3">
    <source>
        <dbReference type="Pfam" id="PF17853"/>
    </source>
</evidence>
<dbReference type="Gene3D" id="1.10.10.2840">
    <property type="entry name" value="PucR C-terminal helix-turn-helix domain"/>
    <property type="match status" value="1"/>
</dbReference>
<sequence length="507" mass="58725">MKYSDMIDLIKNKYTLNCINIKQKSEFVDIALLDNDTYSYKDDTLYIGHLAQLNREINPPLSLLYFDDGSSDYVKSLFNSAKIEKYDFASVFNFIKQELIKSLKAEHTYSKMLKMILDGKSLSSILCETSKACGNPIAVLDISGKILAYSTPFDVPDPLWIQSIERGYCPFEFMEHIKELRLKKTSPKTSEAFISICSQNQMVYLCSKILSQDCLLGYVFMFQCHSPIDSQSKELLPLISKAAGEMILRNHDNICLRSYLYESILSDMLKGIEPEHANARIQASDLSFPERMKVLVVRPSYYHGHNYVKGELMNKLQNIFPKAPSIYYQKEMILIVPLDEDDKINYSAMKELKLLCENDHLQVGISNAFTQPSLFANYYNQADEAIRFAQLLGSENNIHHYTEYSFYSMLSTIPLEFRLGRFCHPALAMLRRYDHEKGTELYNTLKVLTETGFNMKKTADTLYLHRNTLNYRKQKIEDICGIDFDDSNLLFQLMYSFKIDHYLEKQL</sequence>